<feature type="domain" description="TonB-dependent receptor plug" evidence="12">
    <location>
        <begin position="60"/>
        <end position="170"/>
    </location>
</feature>
<keyword evidence="16" id="KW-1185">Reference proteome</keyword>
<evidence type="ECO:0000256" key="8">
    <source>
        <dbReference type="PROSITE-ProRule" id="PRU01360"/>
    </source>
</evidence>
<keyword evidence="2 8" id="KW-0813">Transport</keyword>
<keyword evidence="13" id="KW-0675">Receptor</keyword>
<keyword evidence="7 8" id="KW-0998">Cell outer membrane</keyword>
<feature type="domain" description="TonB-dependent receptor-like beta-barrel" evidence="11">
    <location>
        <begin position="393"/>
        <end position="866"/>
    </location>
</feature>
<keyword evidence="4 8" id="KW-0812">Transmembrane</keyword>
<comment type="caution">
    <text evidence="13">The sequence shown here is derived from an EMBL/GenBank/DDBJ whole genome shotgun (WGS) entry which is preliminary data.</text>
</comment>
<gene>
    <name evidence="13" type="ORF">B0I24_101492</name>
    <name evidence="14" type="ORF">CWE07_02385</name>
</gene>
<dbReference type="InterPro" id="IPR037066">
    <property type="entry name" value="Plug_dom_sf"/>
</dbReference>
<evidence type="ECO:0000313" key="13">
    <source>
        <dbReference type="EMBL" id="RAK01853.1"/>
    </source>
</evidence>
<evidence type="ECO:0000256" key="4">
    <source>
        <dbReference type="ARBA" id="ARBA00022692"/>
    </source>
</evidence>
<dbReference type="AlphaFoldDB" id="A0A327X7J1"/>
<protein>
    <submittedName>
        <fullName evidence="13">Iron complex outermembrane receptor protein</fullName>
    </submittedName>
    <submittedName>
        <fullName evidence="14">TonB-dependent receptor</fullName>
    </submittedName>
</protein>
<organism evidence="13 15">
    <name type="scientific">Aliidiomarina maris</name>
    <dbReference type="NCBI Taxonomy" id="531312"/>
    <lineage>
        <taxon>Bacteria</taxon>
        <taxon>Pseudomonadati</taxon>
        <taxon>Pseudomonadota</taxon>
        <taxon>Gammaproteobacteria</taxon>
        <taxon>Alteromonadales</taxon>
        <taxon>Idiomarinaceae</taxon>
        <taxon>Aliidiomarina</taxon>
    </lineage>
</organism>
<dbReference type="EMBL" id="QLMD01000001">
    <property type="protein sequence ID" value="RAK01853.1"/>
    <property type="molecule type" value="Genomic_DNA"/>
</dbReference>
<feature type="chain" id="PRO_5016257449" evidence="10">
    <location>
        <begin position="31"/>
        <end position="902"/>
    </location>
</feature>
<dbReference type="PANTHER" id="PTHR47234:SF2">
    <property type="entry name" value="TONB-DEPENDENT RECEPTOR"/>
    <property type="match status" value="1"/>
</dbReference>
<reference evidence="13 15" key="2">
    <citation type="submission" date="2018-06" db="EMBL/GenBank/DDBJ databases">
        <title>Genomic Encyclopedia of Type Strains, Phase III (KMG-III): the genomes of soil and plant-associated and newly described type strains.</title>
        <authorList>
            <person name="Whitman W."/>
        </authorList>
    </citation>
    <scope>NUCLEOTIDE SEQUENCE [LARGE SCALE GENOMIC DNA]</scope>
    <source>
        <strain evidence="13 15">CGMCC 1.15366</strain>
    </source>
</reference>
<dbReference type="PROSITE" id="PS52016">
    <property type="entry name" value="TONB_DEPENDENT_REC_3"/>
    <property type="match status" value="1"/>
</dbReference>
<accession>A0A327X7J1</accession>
<evidence type="ECO:0000259" key="12">
    <source>
        <dbReference type="Pfam" id="PF07715"/>
    </source>
</evidence>
<evidence type="ECO:0000256" key="9">
    <source>
        <dbReference type="RuleBase" id="RU003357"/>
    </source>
</evidence>
<comment type="subcellular location">
    <subcellularLocation>
        <location evidence="1 8">Cell outer membrane</location>
        <topology evidence="1 8">Multi-pass membrane protein</topology>
    </subcellularLocation>
</comment>
<keyword evidence="3 8" id="KW-1134">Transmembrane beta strand</keyword>
<evidence type="ECO:0000313" key="16">
    <source>
        <dbReference type="Proteomes" id="UP000287865"/>
    </source>
</evidence>
<dbReference type="InterPro" id="IPR039426">
    <property type="entry name" value="TonB-dep_rcpt-like"/>
</dbReference>
<dbReference type="InterPro" id="IPR036942">
    <property type="entry name" value="Beta-barrel_TonB_sf"/>
</dbReference>
<comment type="similarity">
    <text evidence="8 9">Belongs to the TonB-dependent receptor family.</text>
</comment>
<evidence type="ECO:0000259" key="11">
    <source>
        <dbReference type="Pfam" id="PF00593"/>
    </source>
</evidence>
<evidence type="ECO:0000256" key="2">
    <source>
        <dbReference type="ARBA" id="ARBA00022448"/>
    </source>
</evidence>
<keyword evidence="6 8" id="KW-0472">Membrane</keyword>
<dbReference type="GO" id="GO:0009279">
    <property type="term" value="C:cell outer membrane"/>
    <property type="evidence" value="ECO:0007669"/>
    <property type="project" value="UniProtKB-SubCell"/>
</dbReference>
<evidence type="ECO:0000256" key="10">
    <source>
        <dbReference type="SAM" id="SignalP"/>
    </source>
</evidence>
<dbReference type="RefSeq" id="WP_111568316.1">
    <property type="nucleotide sequence ID" value="NZ_PIPK01000001.1"/>
</dbReference>
<proteinExistence type="inferred from homology"/>
<dbReference type="Pfam" id="PF07715">
    <property type="entry name" value="Plug"/>
    <property type="match status" value="1"/>
</dbReference>
<dbReference type="InterPro" id="IPR012910">
    <property type="entry name" value="Plug_dom"/>
</dbReference>
<evidence type="ECO:0000256" key="7">
    <source>
        <dbReference type="ARBA" id="ARBA00023237"/>
    </source>
</evidence>
<evidence type="ECO:0000256" key="1">
    <source>
        <dbReference type="ARBA" id="ARBA00004571"/>
    </source>
</evidence>
<dbReference type="Gene3D" id="2.40.170.20">
    <property type="entry name" value="TonB-dependent receptor, beta-barrel domain"/>
    <property type="match status" value="1"/>
</dbReference>
<dbReference type="SUPFAM" id="SSF56935">
    <property type="entry name" value="Porins"/>
    <property type="match status" value="1"/>
</dbReference>
<evidence type="ECO:0000256" key="3">
    <source>
        <dbReference type="ARBA" id="ARBA00022452"/>
    </source>
</evidence>
<dbReference type="Proteomes" id="UP000287865">
    <property type="component" value="Unassembled WGS sequence"/>
</dbReference>
<dbReference type="Gene3D" id="2.170.130.10">
    <property type="entry name" value="TonB-dependent receptor, plug domain"/>
    <property type="match status" value="1"/>
</dbReference>
<dbReference type="EMBL" id="PIPK01000001">
    <property type="protein sequence ID" value="RUO28661.1"/>
    <property type="molecule type" value="Genomic_DNA"/>
</dbReference>
<name>A0A327X7J1_9GAMM</name>
<feature type="signal peptide" evidence="10">
    <location>
        <begin position="1"/>
        <end position="30"/>
    </location>
</feature>
<sequence length="902" mass="98606">MYNNSKIAKSVRYALLLGASSAVMSGATFAQEQEAATESAATPERIQVTGSRIQRTDMEGALPVTVIDRDAIDMSGENSITDVIRNTTFNTSGSFRPQSGNASGATASVNMRGLGADRTLVLVDGRRLPTSPLTGSSQDLNVVPIGMVERIEILSDGASAMYGSDAIGGVINIITRREFNGVELRYGESTVSLPSEGGDREEGSVVFGSSSDTTRLIGGVSWNNRDIIYNNAQSWVDLEPWSGYGNNWTELTAAGRPGSNATSQAFANACGGERMPFYFIRDNPNTGLDGCSYQHTAVSAEEAAIGNQAIFLKADHDINQDWNIFFNSSLSRSKYFGRYAPTLNDPGDILAADSINNPTNPLSPIFQETQNDGSPIGDNRDVAFFHRTAAIGNRDTESDLYTRDFHLGVDGRIGNVDVDGGIRRTVSKNYDFGRGYLLRSALRDAANITVDQVEALGPNQAYYRLDDPFGMRYEGNEEAMAAHQAIVNSMNVTTSRVSEFRIDEVYASAAFDLFDLNAGTVQAVVGAEYREETYVDRYDSLSEAGVVGGSSGSSAGGDRDVTAAYFETLIPVTLDLELTVAGRFDDYSDYGSDFSPKVGFRWQPLQELVVRGSWGEGFRAPSLDILTMMPSSGNPGIRDYVLCQSQGISQSDCPTQQVRQTTIANPELSSESSSQWSIGVAYQPTDWLNMTLDYYNIEINDTIRLFGAQTMIDRELDGTPIPDGLGIVREGGIIQEVTGGYANDGTQQTDGIDFNIVGTFDFGEMGRLRSNLQWSHVFELTEAGQSRNIIRDQGRPQDRVTFNNVYSWGDFDFGWNVNLIGSTYAVVSGSGDNVTREGSVGSWVTHDLQVSYNTAWDGRLTVGARNAFEKEPQLVPFGVRDYNMNLYDAYGRIMYFRYTQRF</sequence>
<dbReference type="Proteomes" id="UP000249203">
    <property type="component" value="Unassembled WGS sequence"/>
</dbReference>
<evidence type="ECO:0000256" key="6">
    <source>
        <dbReference type="ARBA" id="ARBA00023136"/>
    </source>
</evidence>
<dbReference type="PANTHER" id="PTHR47234">
    <property type="match status" value="1"/>
</dbReference>
<dbReference type="CDD" id="cd01347">
    <property type="entry name" value="ligand_gated_channel"/>
    <property type="match status" value="1"/>
</dbReference>
<reference evidence="14 16" key="1">
    <citation type="journal article" date="2018" name="Front. Microbiol.">
        <title>Genome-Based Analysis Reveals the Taxonomy and Diversity of the Family Idiomarinaceae.</title>
        <authorList>
            <person name="Liu Y."/>
            <person name="Lai Q."/>
            <person name="Shao Z."/>
        </authorList>
    </citation>
    <scope>NUCLEOTIDE SEQUENCE [LARGE SCALE GENOMIC DNA]</scope>
    <source>
        <strain evidence="14 16">CF12-14</strain>
    </source>
</reference>
<evidence type="ECO:0000256" key="5">
    <source>
        <dbReference type="ARBA" id="ARBA00023077"/>
    </source>
</evidence>
<evidence type="ECO:0000313" key="15">
    <source>
        <dbReference type="Proteomes" id="UP000249203"/>
    </source>
</evidence>
<dbReference type="Pfam" id="PF00593">
    <property type="entry name" value="TonB_dep_Rec_b-barrel"/>
    <property type="match status" value="1"/>
</dbReference>
<evidence type="ECO:0000313" key="14">
    <source>
        <dbReference type="EMBL" id="RUO28661.1"/>
    </source>
</evidence>
<keyword evidence="5 9" id="KW-0798">TonB box</keyword>
<keyword evidence="10" id="KW-0732">Signal</keyword>
<dbReference type="OrthoDB" id="176248at2"/>
<dbReference type="InterPro" id="IPR000531">
    <property type="entry name" value="Beta-barrel_TonB"/>
</dbReference>